<sequence>MIKTYVLSMEKEIERRASLVCSLKDLGVDYELFDAVDGKQIGEDHPEYHLVNDSSRPDLYKRILNAGEKGCFISHYRLWKKLIDSDDEWMCVLESDAQPMSSFKQVLKSLSESGQNTEYVMLNYSKCWPSHFGRHELVDNYNLVRFANKRTYFTSAYLLRRSGAQKLLDLVKEYKVCMPVDDFITGGRLPKTLNTWAVYPRVVELSALAKISNIYLEGEKEIKYEKKRGLIARNSRKIRIFFTKFTQRHSL</sequence>
<dbReference type="RefSeq" id="WP_274154021.1">
    <property type="nucleotide sequence ID" value="NZ_CP117812.1"/>
</dbReference>
<evidence type="ECO:0000259" key="1">
    <source>
        <dbReference type="Pfam" id="PF01755"/>
    </source>
</evidence>
<organism evidence="2 3">
    <name type="scientific">Lentisphaera profundi</name>
    <dbReference type="NCBI Taxonomy" id="1658616"/>
    <lineage>
        <taxon>Bacteria</taxon>
        <taxon>Pseudomonadati</taxon>
        <taxon>Lentisphaerota</taxon>
        <taxon>Lentisphaeria</taxon>
        <taxon>Lentisphaerales</taxon>
        <taxon>Lentisphaeraceae</taxon>
        <taxon>Lentisphaera</taxon>
    </lineage>
</organism>
<dbReference type="Proteomes" id="UP001214250">
    <property type="component" value="Chromosome 2"/>
</dbReference>
<name>A0ABY7W2D1_9BACT</name>
<dbReference type="Pfam" id="PF01755">
    <property type="entry name" value="Glyco_transf_25"/>
    <property type="match status" value="1"/>
</dbReference>
<proteinExistence type="predicted"/>
<feature type="domain" description="Glycosyl transferase family 25" evidence="1">
    <location>
        <begin position="1"/>
        <end position="184"/>
    </location>
</feature>
<reference evidence="2 3" key="1">
    <citation type="submission" date="2023-02" db="EMBL/GenBank/DDBJ databases">
        <title>Genome sequence of Lentisphaera profundi SAORIC-696.</title>
        <authorList>
            <person name="Kim e."/>
            <person name="Cho J.-C."/>
            <person name="Choi A."/>
            <person name="Kang I."/>
        </authorList>
    </citation>
    <scope>NUCLEOTIDE SEQUENCE [LARGE SCALE GENOMIC DNA]</scope>
    <source>
        <strain evidence="2 3">SAORIC-696</strain>
    </source>
</reference>
<gene>
    <name evidence="2" type="ORF">PQO03_15100</name>
</gene>
<accession>A0ABY7W2D1</accession>
<evidence type="ECO:0000313" key="3">
    <source>
        <dbReference type="Proteomes" id="UP001214250"/>
    </source>
</evidence>
<dbReference type="InterPro" id="IPR002654">
    <property type="entry name" value="Glyco_trans_25"/>
</dbReference>
<dbReference type="CDD" id="cd06532">
    <property type="entry name" value="Glyco_transf_25"/>
    <property type="match status" value="1"/>
</dbReference>
<protein>
    <submittedName>
        <fullName evidence="2">Glycosyltransferase family 25 protein</fullName>
    </submittedName>
</protein>
<keyword evidence="3" id="KW-1185">Reference proteome</keyword>
<dbReference type="EMBL" id="CP117812">
    <property type="protein sequence ID" value="WDE99161.1"/>
    <property type="molecule type" value="Genomic_DNA"/>
</dbReference>
<evidence type="ECO:0000313" key="2">
    <source>
        <dbReference type="EMBL" id="WDE99161.1"/>
    </source>
</evidence>